<dbReference type="SUPFAM" id="SSF48264">
    <property type="entry name" value="Cytochrome P450"/>
    <property type="match status" value="1"/>
</dbReference>
<keyword evidence="8" id="KW-1133">Transmembrane helix</keyword>
<dbReference type="GO" id="GO:0005506">
    <property type="term" value="F:iron ion binding"/>
    <property type="evidence" value="ECO:0007669"/>
    <property type="project" value="InterPro"/>
</dbReference>
<dbReference type="InterPro" id="IPR036396">
    <property type="entry name" value="Cyt_P450_sf"/>
</dbReference>
<name>A0A9W4K8P0_9EURO</name>
<dbReference type="PANTHER" id="PTHR24305">
    <property type="entry name" value="CYTOCHROME P450"/>
    <property type="match status" value="1"/>
</dbReference>
<feature type="transmembrane region" description="Helical" evidence="8">
    <location>
        <begin position="6"/>
        <end position="26"/>
    </location>
</feature>
<comment type="caution">
    <text evidence="9">The sequence shown here is derived from an EMBL/GenBank/DDBJ whole genome shotgun (WGS) entry which is preliminary data.</text>
</comment>
<proteinExistence type="inferred from homology"/>
<dbReference type="OrthoDB" id="3945418at2759"/>
<evidence type="ECO:0000256" key="5">
    <source>
        <dbReference type="ARBA" id="ARBA00023002"/>
    </source>
</evidence>
<dbReference type="Proteomes" id="UP001154252">
    <property type="component" value="Unassembled WGS sequence"/>
</dbReference>
<dbReference type="GO" id="GO:0016705">
    <property type="term" value="F:oxidoreductase activity, acting on paired donors, with incorporation or reduction of molecular oxygen"/>
    <property type="evidence" value="ECO:0007669"/>
    <property type="project" value="InterPro"/>
</dbReference>
<keyword evidence="10" id="KW-1185">Reference proteome</keyword>
<accession>A0A9W4K8P0</accession>
<evidence type="ECO:0000256" key="7">
    <source>
        <dbReference type="ARBA" id="ARBA00023033"/>
    </source>
</evidence>
<dbReference type="PANTHER" id="PTHR24305:SF210">
    <property type="entry name" value="CYTOCHROME P450 MONOOXYGENASE ASQL-RELATED"/>
    <property type="match status" value="1"/>
</dbReference>
<protein>
    <recommendedName>
        <fullName evidence="11">Cytochrome P450</fullName>
    </recommendedName>
</protein>
<dbReference type="InterPro" id="IPR050121">
    <property type="entry name" value="Cytochrome_P450_monoxygenase"/>
</dbReference>
<evidence type="ECO:0000256" key="2">
    <source>
        <dbReference type="ARBA" id="ARBA00010617"/>
    </source>
</evidence>
<evidence type="ECO:0008006" key="11">
    <source>
        <dbReference type="Google" id="ProtNLM"/>
    </source>
</evidence>
<keyword evidence="7" id="KW-0503">Monooxygenase</keyword>
<keyword evidence="3" id="KW-0349">Heme</keyword>
<dbReference type="GO" id="GO:0020037">
    <property type="term" value="F:heme binding"/>
    <property type="evidence" value="ECO:0007669"/>
    <property type="project" value="InterPro"/>
</dbReference>
<dbReference type="EMBL" id="CAJVRC010000859">
    <property type="protein sequence ID" value="CAG8896931.1"/>
    <property type="molecule type" value="Genomic_DNA"/>
</dbReference>
<organism evidence="9 10">
    <name type="scientific">Penicillium egyptiacum</name>
    <dbReference type="NCBI Taxonomy" id="1303716"/>
    <lineage>
        <taxon>Eukaryota</taxon>
        <taxon>Fungi</taxon>
        <taxon>Dikarya</taxon>
        <taxon>Ascomycota</taxon>
        <taxon>Pezizomycotina</taxon>
        <taxon>Eurotiomycetes</taxon>
        <taxon>Eurotiomycetidae</taxon>
        <taxon>Eurotiales</taxon>
        <taxon>Aspergillaceae</taxon>
        <taxon>Penicillium</taxon>
    </lineage>
</organism>
<dbReference type="Gene3D" id="1.10.630.10">
    <property type="entry name" value="Cytochrome P450"/>
    <property type="match status" value="1"/>
</dbReference>
<sequence length="171" mass="19834">MTPDSLSYSIYQVAIVTLLFVLLRILSYRYIHPLSKYPGPFLWTVSRIPYAMAYAQGYLHKRIQQLHHQYGDVVCVAPDELSYRNEQAWRDIHSQPRNFPKDMRFYHASKSKAPSVLVAPDGVHGRQKRAILRAFSAPALKSHERLLRPFVDKLIQKLQHESKTMRGGMLT</sequence>
<keyword evidence="8" id="KW-0812">Transmembrane</keyword>
<evidence type="ECO:0000256" key="3">
    <source>
        <dbReference type="ARBA" id="ARBA00022617"/>
    </source>
</evidence>
<evidence type="ECO:0000256" key="8">
    <source>
        <dbReference type="SAM" id="Phobius"/>
    </source>
</evidence>
<evidence type="ECO:0000313" key="10">
    <source>
        <dbReference type="Proteomes" id="UP001154252"/>
    </source>
</evidence>
<keyword evidence="5" id="KW-0560">Oxidoreductase</keyword>
<evidence type="ECO:0000256" key="1">
    <source>
        <dbReference type="ARBA" id="ARBA00001971"/>
    </source>
</evidence>
<keyword evidence="6" id="KW-0408">Iron</keyword>
<comment type="similarity">
    <text evidence="2">Belongs to the cytochrome P450 family.</text>
</comment>
<dbReference type="AlphaFoldDB" id="A0A9W4K8P0"/>
<reference evidence="9" key="1">
    <citation type="submission" date="2021-07" db="EMBL/GenBank/DDBJ databases">
        <authorList>
            <person name="Branca A.L. A."/>
        </authorList>
    </citation>
    <scope>NUCLEOTIDE SEQUENCE</scope>
</reference>
<comment type="cofactor">
    <cofactor evidence="1">
        <name>heme</name>
        <dbReference type="ChEBI" id="CHEBI:30413"/>
    </cofactor>
</comment>
<evidence type="ECO:0000256" key="6">
    <source>
        <dbReference type="ARBA" id="ARBA00023004"/>
    </source>
</evidence>
<keyword evidence="4" id="KW-0479">Metal-binding</keyword>
<gene>
    <name evidence="9" type="ORF">PEGY_LOCUS4571</name>
</gene>
<evidence type="ECO:0000313" key="9">
    <source>
        <dbReference type="EMBL" id="CAG8896931.1"/>
    </source>
</evidence>
<evidence type="ECO:0000256" key="4">
    <source>
        <dbReference type="ARBA" id="ARBA00022723"/>
    </source>
</evidence>
<keyword evidence="8" id="KW-0472">Membrane</keyword>
<dbReference type="GO" id="GO:0004497">
    <property type="term" value="F:monooxygenase activity"/>
    <property type="evidence" value="ECO:0007669"/>
    <property type="project" value="UniProtKB-KW"/>
</dbReference>